<evidence type="ECO:0000256" key="3">
    <source>
        <dbReference type="ARBA" id="ARBA00022793"/>
    </source>
</evidence>
<sequence>MVTEQKTADVSFDSLLRIFTVPEGPDSTLTQIEDKLSQNLNQFLREHIVAEEKPLREIEKDFSNAHIPEQPEFVSEHTEHLLDSLVSHSVHTSAPSFIGHMTSALPYFLMPLSKIMIALNQNLVKIETSKAFTPLERQVLGMLHRLIYQQDDTFYSRWMHSANHSLGAFCSGGTIANITALWVARNNALKAQGEFKGVEKEGLFKAMKHYGYEGLAILVSERGHYSLKKAADVLGIGQEGLVSVKTNNDNKICTEDLKRKITELKSKNIKPFAVIGVAGTTETGNIDPLKKMAEICAEEACHFHVDAAWGGATLMSNNHRHLLDGIELADSVTIDAHKQLYIPMGAGMVLFKKPDAMTAIEHHAQYILRKGSKDLGSHTLEGSRSGMAMLVYAAMHIISRPGYELLIDQSINKARYFADLIKQQSDFELVSEPELCLLTYRYVPESVKLALEKADDADRTELNELLNELTKFIQKKQRETGKSFVSRTRLNPEAWSHQHIIVFRVVLANPLTGNEILTSVLEEQREIAKLAPNLMGKITTLVSKIHS</sequence>
<keyword evidence="3" id="KW-0210">Decarboxylase</keyword>
<dbReference type="FunFam" id="3.90.1150.10:FF:000135">
    <property type="entry name" value="Glutamate decarboxylase"/>
    <property type="match status" value="1"/>
</dbReference>
<gene>
    <name evidence="8" type="ORF">VFDL14_03285</name>
</gene>
<dbReference type="OrthoDB" id="9803665at2"/>
<dbReference type="Proteomes" id="UP000027219">
    <property type="component" value="Unassembled WGS sequence"/>
</dbReference>
<dbReference type="InterPro" id="IPR015422">
    <property type="entry name" value="PyrdxlP-dep_Trfase_small"/>
</dbReference>
<reference evidence="8 9" key="1">
    <citation type="submission" date="2014-02" db="EMBL/GenBank/DDBJ databases">
        <title>Vibrio fortis Dalian14 Genome Sequencing.</title>
        <authorList>
            <person name="Wang Y."/>
            <person name="Song L."/>
            <person name="Liu G."/>
            <person name="Ding J."/>
        </authorList>
    </citation>
    <scope>NUCLEOTIDE SEQUENCE [LARGE SCALE GENOMIC DNA]</scope>
    <source>
        <strain evidence="8 9">Dalian14</strain>
    </source>
</reference>
<protein>
    <submittedName>
        <fullName evidence="8">Glutamate decarboxylase</fullName>
    </submittedName>
</protein>
<dbReference type="GO" id="GO:0016831">
    <property type="term" value="F:carboxy-lyase activity"/>
    <property type="evidence" value="ECO:0007669"/>
    <property type="project" value="UniProtKB-KW"/>
</dbReference>
<dbReference type="InterPro" id="IPR022517">
    <property type="entry name" value="Asp_decarboxylase_pyridox"/>
</dbReference>
<evidence type="ECO:0000256" key="2">
    <source>
        <dbReference type="ARBA" id="ARBA00009533"/>
    </source>
</evidence>
<evidence type="ECO:0000256" key="7">
    <source>
        <dbReference type="RuleBase" id="RU000382"/>
    </source>
</evidence>
<dbReference type="InterPro" id="IPR002129">
    <property type="entry name" value="PyrdxlP-dep_de-COase"/>
</dbReference>
<organism evidence="8 9">
    <name type="scientific">Vibrio fortis</name>
    <dbReference type="NCBI Taxonomy" id="212667"/>
    <lineage>
        <taxon>Bacteria</taxon>
        <taxon>Pseudomonadati</taxon>
        <taxon>Pseudomonadota</taxon>
        <taxon>Gammaproteobacteria</taxon>
        <taxon>Vibrionales</taxon>
        <taxon>Vibrionaceae</taxon>
        <taxon>Vibrio</taxon>
    </lineage>
</organism>
<dbReference type="RefSeq" id="WP_032548711.1">
    <property type="nucleotide sequence ID" value="NZ_JFFR01000002.1"/>
</dbReference>
<evidence type="ECO:0000313" key="9">
    <source>
        <dbReference type="Proteomes" id="UP000027219"/>
    </source>
</evidence>
<dbReference type="EMBL" id="JFFR01000002">
    <property type="protein sequence ID" value="KDN29788.1"/>
    <property type="molecule type" value="Genomic_DNA"/>
</dbReference>
<dbReference type="STRING" id="212667.VFDL14_03285"/>
<comment type="cofactor">
    <cofactor evidence="1 6 7">
        <name>pyridoxal 5'-phosphate</name>
        <dbReference type="ChEBI" id="CHEBI:597326"/>
    </cofactor>
</comment>
<comment type="caution">
    <text evidence="8">The sequence shown here is derived from an EMBL/GenBank/DDBJ whole genome shotgun (WGS) entry which is preliminary data.</text>
</comment>
<dbReference type="PANTHER" id="PTHR45677:SF8">
    <property type="entry name" value="CYSTEINE SULFINIC ACID DECARBOXYLASE"/>
    <property type="match status" value="1"/>
</dbReference>
<dbReference type="GO" id="GO:0005737">
    <property type="term" value="C:cytoplasm"/>
    <property type="evidence" value="ECO:0007669"/>
    <property type="project" value="TreeGrafter"/>
</dbReference>
<evidence type="ECO:0000256" key="4">
    <source>
        <dbReference type="ARBA" id="ARBA00022898"/>
    </source>
</evidence>
<dbReference type="InterPro" id="IPR015421">
    <property type="entry name" value="PyrdxlP-dep_Trfase_major"/>
</dbReference>
<dbReference type="PANTHER" id="PTHR45677">
    <property type="entry name" value="GLUTAMATE DECARBOXYLASE-RELATED"/>
    <property type="match status" value="1"/>
</dbReference>
<name>A0A066UZU3_9VIBR</name>
<dbReference type="GO" id="GO:0019752">
    <property type="term" value="P:carboxylic acid metabolic process"/>
    <property type="evidence" value="ECO:0007669"/>
    <property type="project" value="InterPro"/>
</dbReference>
<comment type="similarity">
    <text evidence="2 7">Belongs to the group II decarboxylase family.</text>
</comment>
<keyword evidence="9" id="KW-1185">Reference proteome</keyword>
<proteinExistence type="inferred from homology"/>
<dbReference type="Pfam" id="PF00282">
    <property type="entry name" value="Pyridoxal_deC"/>
    <property type="match status" value="1"/>
</dbReference>
<keyword evidence="4 6" id="KW-0663">Pyridoxal phosphate</keyword>
<dbReference type="FunFam" id="3.40.640.10:FF:000141">
    <property type="entry name" value="Glutamate decarboxylase"/>
    <property type="match status" value="1"/>
</dbReference>
<feature type="modified residue" description="N6-(pyridoxal phosphate)lysine" evidence="6">
    <location>
        <position position="338"/>
    </location>
</feature>
<dbReference type="Gene3D" id="3.90.1150.10">
    <property type="entry name" value="Aspartate Aminotransferase, domain 1"/>
    <property type="match status" value="1"/>
</dbReference>
<evidence type="ECO:0000256" key="1">
    <source>
        <dbReference type="ARBA" id="ARBA00001933"/>
    </source>
</evidence>
<evidence type="ECO:0000256" key="5">
    <source>
        <dbReference type="ARBA" id="ARBA00023239"/>
    </source>
</evidence>
<dbReference type="GO" id="GO:0030170">
    <property type="term" value="F:pyridoxal phosphate binding"/>
    <property type="evidence" value="ECO:0007669"/>
    <property type="project" value="InterPro"/>
</dbReference>
<dbReference type="AlphaFoldDB" id="A0A066UZU3"/>
<dbReference type="SUPFAM" id="SSF53383">
    <property type="entry name" value="PLP-dependent transferases"/>
    <property type="match status" value="1"/>
</dbReference>
<evidence type="ECO:0000256" key="6">
    <source>
        <dbReference type="PIRSR" id="PIRSR602129-50"/>
    </source>
</evidence>
<dbReference type="NCBIfam" id="TIGR03799">
    <property type="entry name" value="NOD_PanD_pyr"/>
    <property type="match status" value="1"/>
</dbReference>
<keyword evidence="5 7" id="KW-0456">Lyase</keyword>
<dbReference type="InterPro" id="IPR015424">
    <property type="entry name" value="PyrdxlP-dep_Trfase"/>
</dbReference>
<accession>A0A066UZU3</accession>
<dbReference type="Gene3D" id="3.40.640.10">
    <property type="entry name" value="Type I PLP-dependent aspartate aminotransferase-like (Major domain)"/>
    <property type="match status" value="1"/>
</dbReference>
<evidence type="ECO:0000313" key="8">
    <source>
        <dbReference type="EMBL" id="KDN29788.1"/>
    </source>
</evidence>